<gene>
    <name evidence="1" type="ORF">NXS11_03430</name>
</gene>
<keyword evidence="2" id="KW-1185">Reference proteome</keyword>
<dbReference type="EMBL" id="JANUXY010000003">
    <property type="protein sequence ID" value="MCS4485941.1"/>
    <property type="molecule type" value="Genomic_DNA"/>
</dbReference>
<comment type="caution">
    <text evidence="1">The sequence shown here is derived from an EMBL/GenBank/DDBJ whole genome shotgun (WGS) entry which is preliminary data.</text>
</comment>
<accession>A0ABT2F0F4</accession>
<evidence type="ECO:0000313" key="2">
    <source>
        <dbReference type="Proteomes" id="UP001205609"/>
    </source>
</evidence>
<dbReference type="RefSeq" id="WP_259198666.1">
    <property type="nucleotide sequence ID" value="NZ_JANUXY010000003.1"/>
</dbReference>
<sequence length="182" mass="21262">MWEPLRSNLIKLEGNSYIKYVSNEHFRIENVLFEDDYDDCRKLVLDDLISCSLDNMKLVETYIGSVKDFTENSVASLIDKFEIYGAFLEHNTDIIEYLDNKELSYNRYGDIIYLYSDIKLPKDLCMDIIYFSIQGGNHNAAYFLMDKTILSEKDFINNSFGVHNERLLVVNHELDVSVLINI</sequence>
<organism evidence="1 2">
    <name type="scientific">Staphylococcus americanisciuri</name>
    <dbReference type="NCBI Taxonomy" id="2973940"/>
    <lineage>
        <taxon>Bacteria</taxon>
        <taxon>Bacillati</taxon>
        <taxon>Bacillota</taxon>
        <taxon>Bacilli</taxon>
        <taxon>Bacillales</taxon>
        <taxon>Staphylococcaceae</taxon>
        <taxon>Staphylococcus</taxon>
    </lineage>
</organism>
<proteinExistence type="predicted"/>
<dbReference type="Proteomes" id="UP001205609">
    <property type="component" value="Unassembled WGS sequence"/>
</dbReference>
<reference evidence="1 2" key="1">
    <citation type="journal article" date="2023" name="Int. J. Syst. Evol. Microbiol.">
        <title>Streptococcus sciuri sp. nov., Staphylococcus marylandisciuri sp. nov. and Staphylococcus americanisciuri sp. nov., isolated from faeces of eastern grey squirrel (Sciurus carolinensis).</title>
        <authorList>
            <person name="Volokhov D.V."/>
            <person name="Zagorodnyaya T.A."/>
            <person name="Furtak V.A."/>
            <person name="Nattanmai G."/>
            <person name="Randall L."/>
            <person name="Jose S."/>
            <person name="Gao Y."/>
            <person name="Eisenberg T."/>
            <person name="Delmonte P."/>
            <person name="Blom J."/>
            <person name="Mitchell K.K."/>
        </authorList>
    </citation>
    <scope>NUCLEOTIDE SEQUENCE [LARGE SCALE GENOMIC DNA]</scope>
    <source>
        <strain evidence="1 2">GRT3</strain>
    </source>
</reference>
<protein>
    <recommendedName>
        <fullName evidence="3">DUF3447 domain-containing protein</fullName>
    </recommendedName>
</protein>
<name>A0ABT2F0F4_9STAP</name>
<evidence type="ECO:0008006" key="3">
    <source>
        <dbReference type="Google" id="ProtNLM"/>
    </source>
</evidence>
<evidence type="ECO:0000313" key="1">
    <source>
        <dbReference type="EMBL" id="MCS4485941.1"/>
    </source>
</evidence>